<dbReference type="Pfam" id="PF20516">
    <property type="entry name" value="PDDEXK_12"/>
    <property type="match status" value="1"/>
</dbReference>
<reference evidence="2" key="2">
    <citation type="submission" date="2020-05" db="EMBL/GenBank/DDBJ databases">
        <authorList>
            <person name="Kim H.-S."/>
            <person name="Proctor R.H."/>
            <person name="Brown D.W."/>
        </authorList>
    </citation>
    <scope>NUCLEOTIDE SEQUENCE</scope>
    <source>
        <strain evidence="2">NRRL 22465</strain>
    </source>
</reference>
<gene>
    <name evidence="2" type="ORF">FZEAL_8699</name>
</gene>
<reference evidence="2" key="1">
    <citation type="journal article" date="2020" name="BMC Genomics">
        <title>Correction to: Identification and distribution of gene clusters required for synthesis of sphingolipid metabolism inhibitors in diverse species of the filamentous fungus Fusarium.</title>
        <authorList>
            <person name="Kim H.S."/>
            <person name="Lohmar J.M."/>
            <person name="Busman M."/>
            <person name="Brown D.W."/>
            <person name="Naumann T.A."/>
            <person name="Divon H.H."/>
            <person name="Lysoe E."/>
            <person name="Uhlig S."/>
            <person name="Proctor R.H."/>
        </authorList>
    </citation>
    <scope>NUCLEOTIDE SEQUENCE</scope>
    <source>
        <strain evidence="2">NRRL 22465</strain>
    </source>
</reference>
<feature type="domain" description="PD-(D/E)XK nuclease-like" evidence="1">
    <location>
        <begin position="53"/>
        <end position="310"/>
    </location>
</feature>
<keyword evidence="3" id="KW-1185">Reference proteome</keyword>
<accession>A0A8H4XHK9</accession>
<organism evidence="2 3">
    <name type="scientific">Fusarium zealandicum</name>
    <dbReference type="NCBI Taxonomy" id="1053134"/>
    <lineage>
        <taxon>Eukaryota</taxon>
        <taxon>Fungi</taxon>
        <taxon>Dikarya</taxon>
        <taxon>Ascomycota</taxon>
        <taxon>Pezizomycotina</taxon>
        <taxon>Sordariomycetes</taxon>
        <taxon>Hypocreomycetidae</taxon>
        <taxon>Hypocreales</taxon>
        <taxon>Nectriaceae</taxon>
        <taxon>Fusarium</taxon>
        <taxon>Fusarium staphyleae species complex</taxon>
    </lineage>
</organism>
<evidence type="ECO:0000313" key="2">
    <source>
        <dbReference type="EMBL" id="KAF4974392.1"/>
    </source>
</evidence>
<dbReference type="EMBL" id="JABEYC010000761">
    <property type="protein sequence ID" value="KAF4974392.1"/>
    <property type="molecule type" value="Genomic_DNA"/>
</dbReference>
<sequence>MNGIGILPPDVHELYRRLQDIDDKEAFIPWEVSEDIKSLIPDRVGPRWFFHRDDTSTRKAEGNRTASLDTHGLTSPAKELQLLSQIESNTKQYNLSNCSTSSWNMHVHMPIMKHALEDHGTIRVEPSTSAKIAAPFVPATSGRGTIVKSKMIDFTLLFWLNKGSLRSIPHDPAPEDDARLMAGIAKKVRAQPRDHQMVNHSTYSPLQFAPIACNIETKTPTSVNLGKLQLSVWTAAWFQRIAEMFPDTTILTVPLIHIVGHSWHISFTSFHRDRIEIAKELPIGDSRTLLGLYQLVACLRRLGDWIETDYGKWAEQMFLGDI</sequence>
<protein>
    <recommendedName>
        <fullName evidence="1">PD-(D/E)XK nuclease-like domain-containing protein</fullName>
    </recommendedName>
</protein>
<dbReference type="OrthoDB" id="5244165at2759"/>
<evidence type="ECO:0000313" key="3">
    <source>
        <dbReference type="Proteomes" id="UP000635477"/>
    </source>
</evidence>
<dbReference type="Proteomes" id="UP000635477">
    <property type="component" value="Unassembled WGS sequence"/>
</dbReference>
<dbReference type="InterPro" id="IPR046797">
    <property type="entry name" value="PDDEXK_12"/>
</dbReference>
<proteinExistence type="predicted"/>
<dbReference type="AlphaFoldDB" id="A0A8H4XHK9"/>
<name>A0A8H4XHK9_9HYPO</name>
<comment type="caution">
    <text evidence="2">The sequence shown here is derived from an EMBL/GenBank/DDBJ whole genome shotgun (WGS) entry which is preliminary data.</text>
</comment>
<evidence type="ECO:0000259" key="1">
    <source>
        <dbReference type="Pfam" id="PF20516"/>
    </source>
</evidence>